<dbReference type="InterPro" id="IPR003439">
    <property type="entry name" value="ABC_transporter-like_ATP-bd"/>
</dbReference>
<evidence type="ECO:0000313" key="5">
    <source>
        <dbReference type="EMBL" id="RDB67040.1"/>
    </source>
</evidence>
<dbReference type="InterPro" id="IPR003593">
    <property type="entry name" value="AAA+_ATPase"/>
</dbReference>
<dbReference type="AlphaFoldDB" id="A0A369M5Y3"/>
<gene>
    <name evidence="5" type="ORF">C1877_00930</name>
</gene>
<dbReference type="InterPro" id="IPR015854">
    <property type="entry name" value="ABC_transpr_LolD-like"/>
</dbReference>
<evidence type="ECO:0000313" key="6">
    <source>
        <dbReference type="Proteomes" id="UP000254000"/>
    </source>
</evidence>
<dbReference type="GO" id="GO:0016887">
    <property type="term" value="F:ATP hydrolysis activity"/>
    <property type="evidence" value="ECO:0007669"/>
    <property type="project" value="InterPro"/>
</dbReference>
<dbReference type="GO" id="GO:0022857">
    <property type="term" value="F:transmembrane transporter activity"/>
    <property type="evidence" value="ECO:0007669"/>
    <property type="project" value="TreeGrafter"/>
</dbReference>
<comment type="similarity">
    <text evidence="1">Belongs to the ABC transporter superfamily.</text>
</comment>
<dbReference type="GO" id="GO:0005886">
    <property type="term" value="C:plasma membrane"/>
    <property type="evidence" value="ECO:0007669"/>
    <property type="project" value="TreeGrafter"/>
</dbReference>
<dbReference type="OrthoDB" id="4425833at2"/>
<feature type="domain" description="ABC transporter" evidence="4">
    <location>
        <begin position="4"/>
        <end position="217"/>
    </location>
</feature>
<dbReference type="PROSITE" id="PS50893">
    <property type="entry name" value="ABC_TRANSPORTER_2"/>
    <property type="match status" value="1"/>
</dbReference>
<keyword evidence="3 5" id="KW-0067">ATP-binding</keyword>
<keyword evidence="6" id="KW-1185">Reference proteome</keyword>
<dbReference type="InterPro" id="IPR027417">
    <property type="entry name" value="P-loop_NTPase"/>
</dbReference>
<evidence type="ECO:0000256" key="3">
    <source>
        <dbReference type="ARBA" id="ARBA00022840"/>
    </source>
</evidence>
<protein>
    <submittedName>
        <fullName evidence="5">ABC transporter ATP-binding protein</fullName>
    </submittedName>
</protein>
<dbReference type="Pfam" id="PF00005">
    <property type="entry name" value="ABC_tran"/>
    <property type="match status" value="1"/>
</dbReference>
<dbReference type="Proteomes" id="UP000254000">
    <property type="component" value="Unassembled WGS sequence"/>
</dbReference>
<dbReference type="SUPFAM" id="SSF52540">
    <property type="entry name" value="P-loop containing nucleoside triphosphate hydrolases"/>
    <property type="match status" value="1"/>
</dbReference>
<dbReference type="PANTHER" id="PTHR24220">
    <property type="entry name" value="IMPORT ATP-BINDING PROTEIN"/>
    <property type="match status" value="1"/>
</dbReference>
<dbReference type="SMART" id="SM00382">
    <property type="entry name" value="AAA"/>
    <property type="match status" value="1"/>
</dbReference>
<sequence>MSKLKVEDLGKSYDGNVILENISFAAEPGDSIAFVSPSGSGKSTLLSMLGLLLSSTTGTVVVDGQDSDALGDKELSRLRRETFGFVFQHTQLVGSLRAVENVMAPANFAGKLPFDARERAEQLLGGLGLADRLMHYPYQLSIGQKRRVSVARALLLDPPIVIADEPTNDLDADSSSSVADTLFERAANGGILLFATHDRELASRASRVMHLEGKTFVER</sequence>
<dbReference type="GO" id="GO:0005524">
    <property type="term" value="F:ATP binding"/>
    <property type="evidence" value="ECO:0007669"/>
    <property type="project" value="UniProtKB-KW"/>
</dbReference>
<proteinExistence type="inferred from homology"/>
<dbReference type="PANTHER" id="PTHR24220:SF689">
    <property type="entry name" value="LIPOPROTEIN-RELEASING SYSTEM ATP-BINDING PROTEIN LOLD"/>
    <property type="match status" value="1"/>
</dbReference>
<comment type="caution">
    <text evidence="5">The sequence shown here is derived from an EMBL/GenBank/DDBJ whole genome shotgun (WGS) entry which is preliminary data.</text>
</comment>
<accession>A0A369M5Y3</accession>
<dbReference type="Gene3D" id="3.40.50.300">
    <property type="entry name" value="P-loop containing nucleotide triphosphate hydrolases"/>
    <property type="match status" value="1"/>
</dbReference>
<dbReference type="RefSeq" id="WP_015539142.1">
    <property type="nucleotide sequence ID" value="NZ_CABMMS010000001.1"/>
</dbReference>
<reference evidence="5 6" key="1">
    <citation type="journal article" date="2018" name="Elife">
        <title>Discovery and characterization of a prevalent human gut bacterial enzyme sufficient for the inactivation of a family of plant toxins.</title>
        <authorList>
            <person name="Koppel N."/>
            <person name="Bisanz J.E."/>
            <person name="Pandelia M.E."/>
            <person name="Turnbaugh P.J."/>
            <person name="Balskus E.P."/>
        </authorList>
    </citation>
    <scope>NUCLEOTIDE SEQUENCE [LARGE SCALE GENOMIC DNA]</scope>
    <source>
        <strain evidence="5 6">3C</strain>
    </source>
</reference>
<dbReference type="GeneID" id="78358281"/>
<name>A0A369M5Y3_9ACTN</name>
<dbReference type="EMBL" id="PPTS01000001">
    <property type="protein sequence ID" value="RDB67040.1"/>
    <property type="molecule type" value="Genomic_DNA"/>
</dbReference>
<keyword evidence="2" id="KW-0547">Nucleotide-binding</keyword>
<evidence type="ECO:0000256" key="2">
    <source>
        <dbReference type="ARBA" id="ARBA00022741"/>
    </source>
</evidence>
<organism evidence="5 6">
    <name type="scientific">Gordonibacter pamelaeae</name>
    <dbReference type="NCBI Taxonomy" id="471189"/>
    <lineage>
        <taxon>Bacteria</taxon>
        <taxon>Bacillati</taxon>
        <taxon>Actinomycetota</taxon>
        <taxon>Coriobacteriia</taxon>
        <taxon>Eggerthellales</taxon>
        <taxon>Eggerthellaceae</taxon>
        <taxon>Gordonibacter</taxon>
    </lineage>
</organism>
<evidence type="ECO:0000256" key="1">
    <source>
        <dbReference type="ARBA" id="ARBA00005417"/>
    </source>
</evidence>
<evidence type="ECO:0000259" key="4">
    <source>
        <dbReference type="PROSITE" id="PS50893"/>
    </source>
</evidence>